<comment type="caution">
    <text evidence="1">The sequence shown here is derived from an EMBL/GenBank/DDBJ whole genome shotgun (WGS) entry which is preliminary data.</text>
</comment>
<proteinExistence type="predicted"/>
<name>A0AAV1RJQ2_9ROSI</name>
<protein>
    <submittedName>
        <fullName evidence="1">Uncharacterized protein</fullName>
    </submittedName>
</protein>
<accession>A0AAV1RJQ2</accession>
<organism evidence="1 2">
    <name type="scientific">Dovyalis caffra</name>
    <dbReference type="NCBI Taxonomy" id="77055"/>
    <lineage>
        <taxon>Eukaryota</taxon>
        <taxon>Viridiplantae</taxon>
        <taxon>Streptophyta</taxon>
        <taxon>Embryophyta</taxon>
        <taxon>Tracheophyta</taxon>
        <taxon>Spermatophyta</taxon>
        <taxon>Magnoliopsida</taxon>
        <taxon>eudicotyledons</taxon>
        <taxon>Gunneridae</taxon>
        <taxon>Pentapetalae</taxon>
        <taxon>rosids</taxon>
        <taxon>fabids</taxon>
        <taxon>Malpighiales</taxon>
        <taxon>Salicaceae</taxon>
        <taxon>Flacourtieae</taxon>
        <taxon>Dovyalis</taxon>
    </lineage>
</organism>
<keyword evidence="2" id="KW-1185">Reference proteome</keyword>
<gene>
    <name evidence="1" type="ORF">DCAF_LOCUS10590</name>
</gene>
<evidence type="ECO:0000313" key="1">
    <source>
        <dbReference type="EMBL" id="CAK7335592.1"/>
    </source>
</evidence>
<dbReference type="Proteomes" id="UP001314170">
    <property type="component" value="Unassembled WGS sequence"/>
</dbReference>
<reference evidence="1 2" key="1">
    <citation type="submission" date="2024-01" db="EMBL/GenBank/DDBJ databases">
        <authorList>
            <person name="Waweru B."/>
        </authorList>
    </citation>
    <scope>NUCLEOTIDE SEQUENCE [LARGE SCALE GENOMIC DNA]</scope>
</reference>
<dbReference type="AlphaFoldDB" id="A0AAV1RJQ2"/>
<sequence length="68" mass="7929">MEQVVEKEVMDVGSIVERGEFRLQHFKGSTNRIEYEKATRFEISQTNLRATDINFNKLKGSTQPDFYA</sequence>
<dbReference type="EMBL" id="CAWUPB010000994">
    <property type="protein sequence ID" value="CAK7335592.1"/>
    <property type="molecule type" value="Genomic_DNA"/>
</dbReference>
<evidence type="ECO:0000313" key="2">
    <source>
        <dbReference type="Proteomes" id="UP001314170"/>
    </source>
</evidence>